<proteinExistence type="predicted"/>
<evidence type="ECO:0000256" key="1">
    <source>
        <dbReference type="ARBA" id="ARBA00023172"/>
    </source>
</evidence>
<reference evidence="2 3" key="1">
    <citation type="submission" date="2012-09" db="EMBL/GenBank/DDBJ databases">
        <title>Genome Sequence of alkane-degrading Bacterium Alcanivorax jadensis T9.</title>
        <authorList>
            <person name="Lai Q."/>
            <person name="Shao Z."/>
        </authorList>
    </citation>
    <scope>NUCLEOTIDE SEQUENCE [LARGE SCALE GENOMIC DNA]</scope>
    <source>
        <strain evidence="2 3">T9</strain>
    </source>
</reference>
<sequence length="636" mass="73889">MSVYGDDYWDFSAIGYYGFNFGRHGLSCENIALIKQAMVFIIYHPRLFPGRVKSCRSYFDLLVKIGGVCDRYDIKISDLHKFPRVFSAVFDVIKSVRIKHSISQLHKLKLYERELGFSIASDGFLKLLAREVKEHEAVQHPYIPPRIWSYQVERLSEVLNDFLQHQAAIEKAFKWMHKAYVHNLKVVSPCYQSPFSERNLYRDNRVLYKGNFDTFLHERRLFSLFDKWLEPEKKSVYGYSYSTQSFSKYLTFVRDASIIFILNFSLQRKKEATSLRRDCFHVEIDKYLGEVCILIGETTKTDEDSDARWVVPNTIKKAIDICTCIARLRLSVLREDIDLSREDRENPYLMFPSTEIWSSNSSKVRSSFMRHGALVSHRALDYDNVLRRGLKLFDDDVIRITEEDAQMALSLTPNLYEREWFEVGKPWRFSCHQLRRTLAVNMFSSREVSVSSIQHQMKHLSRNMTLYYGRHYTNLRLNSVAEAALVLESYNNVYQRLIEVIDDEVNNVRPHGKILGFDTVIDLVDAGEEKKLMKLIRDGQVGVRRTLLGFCMKAGSCEYGGIESISKCMVGDGGGVCADAIFKRKNKDKLLRLREFHHNEIERLPPGSMRVGALKKEIYAIGVYIDAIEREEEAGN</sequence>
<evidence type="ECO:0008006" key="4">
    <source>
        <dbReference type="Google" id="ProtNLM"/>
    </source>
</evidence>
<accession>A0ABR4WGF7</accession>
<name>A0ABR4WGF7_9GAMM</name>
<gene>
    <name evidence="2" type="ORF">T9A_00851</name>
</gene>
<dbReference type="SUPFAM" id="SSF56349">
    <property type="entry name" value="DNA breaking-rejoining enzymes"/>
    <property type="match status" value="1"/>
</dbReference>
<dbReference type="InterPro" id="IPR011010">
    <property type="entry name" value="DNA_brk_join_enz"/>
</dbReference>
<comment type="caution">
    <text evidence="2">The sequence shown here is derived from an EMBL/GenBank/DDBJ whole genome shotgun (WGS) entry which is preliminary data.</text>
</comment>
<protein>
    <recommendedName>
        <fullName evidence="4">Tyr recombinase domain-containing protein</fullName>
    </recommendedName>
</protein>
<organism evidence="2 3">
    <name type="scientific">Alcanivorax jadensis T9</name>
    <dbReference type="NCBI Taxonomy" id="1177181"/>
    <lineage>
        <taxon>Bacteria</taxon>
        <taxon>Pseudomonadati</taxon>
        <taxon>Pseudomonadota</taxon>
        <taxon>Gammaproteobacteria</taxon>
        <taxon>Oceanospirillales</taxon>
        <taxon>Alcanivoracaceae</taxon>
        <taxon>Alcanivorax</taxon>
    </lineage>
</organism>
<evidence type="ECO:0000313" key="2">
    <source>
        <dbReference type="EMBL" id="KGD62560.1"/>
    </source>
</evidence>
<dbReference type="Proteomes" id="UP000029443">
    <property type="component" value="Unassembled WGS sequence"/>
</dbReference>
<dbReference type="EMBL" id="ARXU01000002">
    <property type="protein sequence ID" value="KGD62560.1"/>
    <property type="molecule type" value="Genomic_DNA"/>
</dbReference>
<dbReference type="Gene3D" id="1.10.443.10">
    <property type="entry name" value="Intergrase catalytic core"/>
    <property type="match status" value="1"/>
</dbReference>
<keyword evidence="3" id="KW-1185">Reference proteome</keyword>
<dbReference type="InterPro" id="IPR013762">
    <property type="entry name" value="Integrase-like_cat_sf"/>
</dbReference>
<evidence type="ECO:0000313" key="3">
    <source>
        <dbReference type="Proteomes" id="UP000029443"/>
    </source>
</evidence>
<keyword evidence="1" id="KW-0233">DNA recombination</keyword>